<dbReference type="HOGENOM" id="CLU_116644_0_1_6"/>
<evidence type="ECO:0000256" key="1">
    <source>
        <dbReference type="ARBA" id="ARBA00007198"/>
    </source>
</evidence>
<keyword evidence="2 4" id="KW-0560">Oxidoreductase</keyword>
<dbReference type="EC" id="1.20.4.1" evidence="4"/>
<keyword evidence="6" id="KW-1185">Reference proteome</keyword>
<dbReference type="AlphaFoldDB" id="A0A098G219"/>
<evidence type="ECO:0000313" key="6">
    <source>
        <dbReference type="Proteomes" id="UP000032430"/>
    </source>
</evidence>
<comment type="catalytic activity">
    <reaction evidence="4">
        <text>[glutaredoxin]-dithiol + arsenate + glutathione + H(+) = glutathionyl-S-S-[glutaredoxin] + arsenite + H2O</text>
        <dbReference type="Rhea" id="RHEA:22016"/>
        <dbReference type="Rhea" id="RHEA-COMP:10729"/>
        <dbReference type="Rhea" id="RHEA-COMP:17668"/>
        <dbReference type="ChEBI" id="CHEBI:15377"/>
        <dbReference type="ChEBI" id="CHEBI:15378"/>
        <dbReference type="ChEBI" id="CHEBI:29242"/>
        <dbReference type="ChEBI" id="CHEBI:29950"/>
        <dbReference type="ChEBI" id="CHEBI:48597"/>
        <dbReference type="ChEBI" id="CHEBI:57925"/>
        <dbReference type="ChEBI" id="CHEBI:146199"/>
        <dbReference type="EC" id="1.20.4.1"/>
    </reaction>
</comment>
<sequence>MEEVTIYHNPRCSKSRQTLELLHNKGINPVVVEYLKTPLNIEQLQQLRAHFSLKDFVRTDETTFKELGLSLDNEERILRAMVKEPVLMQRPIVTYKNKAIIGRPPENVLALLD</sequence>
<evidence type="ECO:0000256" key="4">
    <source>
        <dbReference type="RuleBase" id="RU362029"/>
    </source>
</evidence>
<dbReference type="STRING" id="1212491.LFA_0055"/>
<dbReference type="NCBIfam" id="TIGR00014">
    <property type="entry name" value="arsC"/>
    <property type="match status" value="1"/>
</dbReference>
<organism evidence="5 6">
    <name type="scientific">Legionella fallonii LLAP-10</name>
    <dbReference type="NCBI Taxonomy" id="1212491"/>
    <lineage>
        <taxon>Bacteria</taxon>
        <taxon>Pseudomonadati</taxon>
        <taxon>Pseudomonadota</taxon>
        <taxon>Gammaproteobacteria</taxon>
        <taxon>Legionellales</taxon>
        <taxon>Legionellaceae</taxon>
        <taxon>Legionella</taxon>
    </lineage>
</organism>
<dbReference type="InterPro" id="IPR006659">
    <property type="entry name" value="Arsenate_reductase"/>
</dbReference>
<dbReference type="PROSITE" id="PS51353">
    <property type="entry name" value="ARSC"/>
    <property type="match status" value="1"/>
</dbReference>
<dbReference type="PANTHER" id="PTHR30041">
    <property type="entry name" value="ARSENATE REDUCTASE"/>
    <property type="match status" value="1"/>
</dbReference>
<dbReference type="KEGG" id="lfa:LFA_0055"/>
<proteinExistence type="inferred from homology"/>
<dbReference type="Pfam" id="PF03960">
    <property type="entry name" value="ArsC"/>
    <property type="match status" value="1"/>
</dbReference>
<evidence type="ECO:0000256" key="3">
    <source>
        <dbReference type="PROSITE-ProRule" id="PRU01282"/>
    </source>
</evidence>
<gene>
    <name evidence="5" type="primary">yfgD</name>
    <name evidence="5" type="ORF">LFA_0055</name>
</gene>
<dbReference type="EMBL" id="LN614827">
    <property type="protein sequence ID" value="CEG55540.1"/>
    <property type="molecule type" value="Genomic_DNA"/>
</dbReference>
<dbReference type="GO" id="GO:0008794">
    <property type="term" value="F:arsenate reductase (glutaredoxin) activity"/>
    <property type="evidence" value="ECO:0007669"/>
    <property type="project" value="UniProtKB-UniRule"/>
</dbReference>
<evidence type="ECO:0000313" key="5">
    <source>
        <dbReference type="EMBL" id="CEG55540.1"/>
    </source>
</evidence>
<dbReference type="InterPro" id="IPR036249">
    <property type="entry name" value="Thioredoxin-like_sf"/>
</dbReference>
<protein>
    <recommendedName>
        <fullName evidence="4">Arsenate reductase</fullName>
        <ecNumber evidence="4">1.20.4.1</ecNumber>
    </recommendedName>
</protein>
<dbReference type="Proteomes" id="UP000032430">
    <property type="component" value="Chromosome I"/>
</dbReference>
<dbReference type="OrthoDB" id="9790554at2"/>
<comment type="similarity">
    <text evidence="1 3 4">Belongs to the ArsC family.</text>
</comment>
<reference evidence="6" key="1">
    <citation type="submission" date="2014-09" db="EMBL/GenBank/DDBJ databases">
        <authorList>
            <person name="Gomez-Valero L."/>
        </authorList>
    </citation>
    <scope>NUCLEOTIDE SEQUENCE [LARGE SCALE GENOMIC DNA]</scope>
    <source>
        <strain evidence="6">ATCC700992</strain>
    </source>
</reference>
<accession>A0A098G219</accession>
<dbReference type="SUPFAM" id="SSF52833">
    <property type="entry name" value="Thioredoxin-like"/>
    <property type="match status" value="1"/>
</dbReference>
<dbReference type="InterPro" id="IPR006660">
    <property type="entry name" value="Arsenate_reductase-like"/>
</dbReference>
<dbReference type="PANTHER" id="PTHR30041:SF4">
    <property type="entry name" value="ARSENATE REDUCTASE"/>
    <property type="match status" value="1"/>
</dbReference>
<name>A0A098G219_9GAMM</name>
<dbReference type="RefSeq" id="WP_045094409.1">
    <property type="nucleotide sequence ID" value="NZ_LN614827.1"/>
</dbReference>
<dbReference type="Gene3D" id="3.40.30.10">
    <property type="entry name" value="Glutaredoxin"/>
    <property type="match status" value="1"/>
</dbReference>
<dbReference type="CDD" id="cd03034">
    <property type="entry name" value="ArsC_ArsC"/>
    <property type="match status" value="1"/>
</dbReference>
<evidence type="ECO:0000256" key="2">
    <source>
        <dbReference type="ARBA" id="ARBA00023002"/>
    </source>
</evidence>